<gene>
    <name evidence="1" type="ORF">CLUMA_CG016832</name>
</gene>
<dbReference type="AlphaFoldDB" id="A0A1J1ITU2"/>
<dbReference type="EMBL" id="CVRI01000059">
    <property type="protein sequence ID" value="CRL03528.1"/>
    <property type="molecule type" value="Genomic_DNA"/>
</dbReference>
<dbReference type="Proteomes" id="UP000183832">
    <property type="component" value="Unassembled WGS sequence"/>
</dbReference>
<evidence type="ECO:0000313" key="1">
    <source>
        <dbReference type="EMBL" id="CRL03528.1"/>
    </source>
</evidence>
<accession>A0A1J1ITU2</accession>
<proteinExistence type="predicted"/>
<keyword evidence="2" id="KW-1185">Reference proteome</keyword>
<name>A0A1J1ITU2_9DIPT</name>
<reference evidence="1 2" key="1">
    <citation type="submission" date="2015-04" db="EMBL/GenBank/DDBJ databases">
        <authorList>
            <person name="Syromyatnikov M.Y."/>
            <person name="Popov V.N."/>
        </authorList>
    </citation>
    <scope>NUCLEOTIDE SEQUENCE [LARGE SCALE GENOMIC DNA]</scope>
</reference>
<sequence length="132" mass="15267">MHSEQAIFMSIGEKKSHRKRFYVVKEFAAFMLLIHKSKISKRELCASSYGIKLLPDGQFVFAVVSIVSKYVGEEGGKEDKENLIQGTKMTKCYYVWMFHCKICYAATKTEVNHKKDLRGDKEMMSLSLKFVH</sequence>
<organism evidence="1 2">
    <name type="scientific">Clunio marinus</name>
    <dbReference type="NCBI Taxonomy" id="568069"/>
    <lineage>
        <taxon>Eukaryota</taxon>
        <taxon>Metazoa</taxon>
        <taxon>Ecdysozoa</taxon>
        <taxon>Arthropoda</taxon>
        <taxon>Hexapoda</taxon>
        <taxon>Insecta</taxon>
        <taxon>Pterygota</taxon>
        <taxon>Neoptera</taxon>
        <taxon>Endopterygota</taxon>
        <taxon>Diptera</taxon>
        <taxon>Nematocera</taxon>
        <taxon>Chironomoidea</taxon>
        <taxon>Chironomidae</taxon>
        <taxon>Clunio</taxon>
    </lineage>
</organism>
<protein>
    <submittedName>
        <fullName evidence="1">CLUMA_CG016832, isoform A</fullName>
    </submittedName>
</protein>
<evidence type="ECO:0000313" key="2">
    <source>
        <dbReference type="Proteomes" id="UP000183832"/>
    </source>
</evidence>